<dbReference type="EMBL" id="CDMZ01004203">
    <property type="protein sequence ID" value="CEM48994.1"/>
    <property type="molecule type" value="Genomic_DNA"/>
</dbReference>
<keyword evidence="1" id="KW-1133">Transmembrane helix</keyword>
<protein>
    <submittedName>
        <fullName evidence="2">Uncharacterized protein</fullName>
    </submittedName>
</protein>
<name>A0A0G4HWW5_9ALVE</name>
<keyword evidence="1" id="KW-0472">Membrane</keyword>
<sequence>MRFLGGLISSAGSLFGLKKLRNTATDVSERIGTYAAKELGDATRDSTRKVVEEFKRLSDHIILTEPEWREIAHRLEASFARAVNDADRFTDLAEYLQSKMDRYARIVLFTSMIAWGWAILAICFCIIVLPFIHHNIEELQKILIDYFLWISLPAIFALIAIPAVVFFYDRAVDFARSTAGFGFFALVLFHGSSTPLGTFLATSWGGNLIMASVFLREEDLQRREEDLKRTPRPPRRGAKRVKVFSDAKYHSGSTPVEACKCMDTAQDACDRWISEMQGKIEVEKFEVHLDCKSRGPGCWHPSTVAWITVHYFAIHYDDAYGETGQ</sequence>
<gene>
    <name evidence="2" type="ORF">Cvel_32857</name>
</gene>
<dbReference type="VEuPathDB" id="CryptoDB:Cvel_32857"/>
<reference evidence="2" key="1">
    <citation type="submission" date="2014-11" db="EMBL/GenBank/DDBJ databases">
        <authorList>
            <person name="Otto D Thomas"/>
            <person name="Naeem Raeece"/>
        </authorList>
    </citation>
    <scope>NUCLEOTIDE SEQUENCE</scope>
</reference>
<accession>A0A0G4HWW5</accession>
<feature type="transmembrane region" description="Helical" evidence="1">
    <location>
        <begin position="146"/>
        <end position="167"/>
    </location>
</feature>
<proteinExistence type="predicted"/>
<evidence type="ECO:0000313" key="2">
    <source>
        <dbReference type="EMBL" id="CEM48994.1"/>
    </source>
</evidence>
<feature type="transmembrane region" description="Helical" evidence="1">
    <location>
        <begin position="106"/>
        <end position="134"/>
    </location>
</feature>
<organism evidence="2">
    <name type="scientific">Chromera velia CCMP2878</name>
    <dbReference type="NCBI Taxonomy" id="1169474"/>
    <lineage>
        <taxon>Eukaryota</taxon>
        <taxon>Sar</taxon>
        <taxon>Alveolata</taxon>
        <taxon>Colpodellida</taxon>
        <taxon>Chromeraceae</taxon>
        <taxon>Chromera</taxon>
    </lineage>
</organism>
<dbReference type="AlphaFoldDB" id="A0A0G4HWW5"/>
<evidence type="ECO:0000256" key="1">
    <source>
        <dbReference type="SAM" id="Phobius"/>
    </source>
</evidence>
<keyword evidence="1" id="KW-0812">Transmembrane</keyword>